<dbReference type="GO" id="GO:0008168">
    <property type="term" value="F:methyltransferase activity"/>
    <property type="evidence" value="ECO:0007669"/>
    <property type="project" value="UniProtKB-KW"/>
</dbReference>
<dbReference type="AlphaFoldDB" id="A0A1T5FC50"/>
<dbReference type="RefSeq" id="WP_079704077.1">
    <property type="nucleotide sequence ID" value="NZ_FUYR01000007.1"/>
</dbReference>
<dbReference type="EMBL" id="FUYR01000007">
    <property type="protein sequence ID" value="SKB93658.1"/>
    <property type="molecule type" value="Genomic_DNA"/>
</dbReference>
<name>A0A1T5FC50_9SPHI</name>
<keyword evidence="1" id="KW-0808">Transferase</keyword>
<dbReference type="STRING" id="572036.SAMN05661099_3579"/>
<dbReference type="OrthoDB" id="1524727at2"/>
<protein>
    <submittedName>
        <fullName evidence="1">Methyltransferase domain-containing protein</fullName>
    </submittedName>
</protein>
<dbReference type="CDD" id="cd02440">
    <property type="entry name" value="AdoMet_MTases"/>
    <property type="match status" value="1"/>
</dbReference>
<gene>
    <name evidence="1" type="ORF">SAMN05661099_3579</name>
</gene>
<dbReference type="PANTHER" id="PTHR43861:SF6">
    <property type="entry name" value="METHYLTRANSFERASE TYPE 11"/>
    <property type="match status" value="1"/>
</dbReference>
<evidence type="ECO:0000313" key="2">
    <source>
        <dbReference type="Proteomes" id="UP000189981"/>
    </source>
</evidence>
<keyword evidence="2" id="KW-1185">Reference proteome</keyword>
<dbReference type="PANTHER" id="PTHR43861">
    <property type="entry name" value="TRANS-ACONITATE 2-METHYLTRANSFERASE-RELATED"/>
    <property type="match status" value="1"/>
</dbReference>
<proteinExistence type="predicted"/>
<reference evidence="2" key="1">
    <citation type="submission" date="2017-02" db="EMBL/GenBank/DDBJ databases">
        <authorList>
            <person name="Varghese N."/>
            <person name="Submissions S."/>
        </authorList>
    </citation>
    <scope>NUCLEOTIDE SEQUENCE [LARGE SCALE GENOMIC DNA]</scope>
    <source>
        <strain evidence="2">DSM 22385</strain>
    </source>
</reference>
<keyword evidence="1" id="KW-0489">Methyltransferase</keyword>
<dbReference type="InterPro" id="IPR029063">
    <property type="entry name" value="SAM-dependent_MTases_sf"/>
</dbReference>
<dbReference type="Proteomes" id="UP000189981">
    <property type="component" value="Unassembled WGS sequence"/>
</dbReference>
<organism evidence="1 2">
    <name type="scientific">Daejeonella lutea</name>
    <dbReference type="NCBI Taxonomy" id="572036"/>
    <lineage>
        <taxon>Bacteria</taxon>
        <taxon>Pseudomonadati</taxon>
        <taxon>Bacteroidota</taxon>
        <taxon>Sphingobacteriia</taxon>
        <taxon>Sphingobacteriales</taxon>
        <taxon>Sphingobacteriaceae</taxon>
        <taxon>Daejeonella</taxon>
    </lineage>
</organism>
<accession>A0A1T5FC50</accession>
<dbReference type="SUPFAM" id="SSF53335">
    <property type="entry name" value="S-adenosyl-L-methionine-dependent methyltransferases"/>
    <property type="match status" value="1"/>
</dbReference>
<dbReference type="GO" id="GO:0032259">
    <property type="term" value="P:methylation"/>
    <property type="evidence" value="ECO:0007669"/>
    <property type="project" value="UniProtKB-KW"/>
</dbReference>
<dbReference type="Pfam" id="PF13489">
    <property type="entry name" value="Methyltransf_23"/>
    <property type="match status" value="1"/>
</dbReference>
<dbReference type="Gene3D" id="3.40.50.150">
    <property type="entry name" value="Vaccinia Virus protein VP39"/>
    <property type="match status" value="1"/>
</dbReference>
<evidence type="ECO:0000313" key="1">
    <source>
        <dbReference type="EMBL" id="SKB93658.1"/>
    </source>
</evidence>
<sequence length="330" mass="38078">MELPLKPISEYNEIDLEQLRPKDSYGTLISKRNHNLDKLLSIHGKIPREYLSLRNCPNCEKSEYLPELKKDSLDLVKCTSCSTIYVNPIFNEKYYEDTYKSEEYQQVVSELGHSSHNYRVERFGKERVQKISQFFTDKQNISLLDVGCSTGFVVEAARELGWEALGIDLNPAAVDFGKSLGLPLENKRIQDIENISFDAIGMFDVLEHVPYPKDILDHAYRLLKPGGIVYIYVPNYNSASRVLMGADAHFIWPSHHLTLYTPATLQLQLENSNFKFEWFETEGLDMFDYIWYLKNKANNTGMLDKIADKLQFFINSSGYGKNLRMIGKKI</sequence>